<dbReference type="GO" id="GO:0006506">
    <property type="term" value="P:GPI anchor biosynthetic process"/>
    <property type="evidence" value="ECO:0007669"/>
    <property type="project" value="UniProtKB-UniPathway"/>
</dbReference>
<comment type="caution">
    <text evidence="10">The sequence shown here is derived from an EMBL/GenBank/DDBJ whole genome shotgun (WGS) entry which is preliminary data.</text>
</comment>
<comment type="pathway">
    <text evidence="2">Glycolipid biosynthesis; glycosylphosphatidylinositol-anchor biosynthesis.</text>
</comment>
<evidence type="ECO:0000256" key="1">
    <source>
        <dbReference type="ARBA" id="ARBA00004141"/>
    </source>
</evidence>
<organism evidence="10 11">
    <name type="scientific">Aspergillus campestris (strain IBT 28561)</name>
    <dbReference type="NCBI Taxonomy" id="1392248"/>
    <lineage>
        <taxon>Eukaryota</taxon>
        <taxon>Fungi</taxon>
        <taxon>Dikarya</taxon>
        <taxon>Ascomycota</taxon>
        <taxon>Pezizomycotina</taxon>
        <taxon>Eurotiomycetes</taxon>
        <taxon>Eurotiomycetidae</taxon>
        <taxon>Eurotiales</taxon>
        <taxon>Aspergillaceae</taxon>
        <taxon>Aspergillus</taxon>
        <taxon>Aspergillus subgen. Circumdati</taxon>
    </lineage>
</organism>
<evidence type="ECO:0000256" key="9">
    <source>
        <dbReference type="SAM" id="Phobius"/>
    </source>
</evidence>
<evidence type="ECO:0000256" key="3">
    <source>
        <dbReference type="ARBA" id="ARBA00008321"/>
    </source>
</evidence>
<feature type="transmembrane region" description="Helical" evidence="9">
    <location>
        <begin position="174"/>
        <end position="192"/>
    </location>
</feature>
<keyword evidence="7 9" id="KW-0472">Membrane</keyword>
<keyword evidence="6 9" id="KW-1133">Transmembrane helix</keyword>
<dbReference type="PANTHER" id="PTHR12982">
    <property type="entry name" value="PHOSPHATIDYLINOSITOL GLYCAN, CLASS C"/>
    <property type="match status" value="1"/>
</dbReference>
<dbReference type="VEuPathDB" id="FungiDB:P168DRAFT_286046"/>
<feature type="transmembrane region" description="Helical" evidence="9">
    <location>
        <begin position="411"/>
        <end position="428"/>
    </location>
</feature>
<evidence type="ECO:0000256" key="4">
    <source>
        <dbReference type="ARBA" id="ARBA00022502"/>
    </source>
</evidence>
<dbReference type="AlphaFoldDB" id="A0A2I1DDC7"/>
<feature type="compositionally biased region" description="Low complexity" evidence="8">
    <location>
        <begin position="26"/>
        <end position="46"/>
    </location>
</feature>
<keyword evidence="11" id="KW-1185">Reference proteome</keyword>
<accession>A0A2I1DDC7</accession>
<feature type="transmembrane region" description="Helical" evidence="9">
    <location>
        <begin position="382"/>
        <end position="399"/>
    </location>
</feature>
<dbReference type="InterPro" id="IPR009450">
    <property type="entry name" value="Plno_GlcNAc_GPI2"/>
</dbReference>
<feature type="transmembrane region" description="Helical" evidence="9">
    <location>
        <begin position="434"/>
        <end position="460"/>
    </location>
</feature>
<protein>
    <submittedName>
        <fullName evidence="10">GPI2-domain-containing protein</fullName>
    </submittedName>
</protein>
<evidence type="ECO:0000313" key="11">
    <source>
        <dbReference type="Proteomes" id="UP000234254"/>
    </source>
</evidence>
<feature type="region of interest" description="Disordered" evidence="8">
    <location>
        <begin position="243"/>
        <end position="276"/>
    </location>
</feature>
<sequence length="487" mass="52387">MPSPPPKDPSSPPDPPPVPVETHPYRTSFSSALSPSSSRLPDPTRLAPEDAYFAPMVRSRTETSYDESLAVLNGGPAFGGSAARKDLRKVGGGAGGRRRKRKGAWKKLLWVRQSYPDNYTDTETFLDHLQRNPRVRPYDFWPLVADSTVIVQHVCSVAIFVCCFVGIVQGRLSPVSVVCWGSVVTGMGWVLWDMWFLRAHGEDAAAAEERAAEIADDGSSSSSLASRDAVVHGLGLAMSAGESGLRQGNGSSGESCDLGSSSSPPPQTSYGNGPWPTTNDELSKSHILTSRNRQRLSTLKSAFLIYFALLGLSPILKSLTKSTASDSIWAMSCWLLIINIFSFDYGSGQGAGATKFPASLSTNTAVMASTVLASRLPSTPHVFSLMLFSIEVFGLFPIFRRQLRHVSWTGHVLLTLALVIVAGGAVGVTMQGGLFAAVVGSVLGSMLTALAMGGCSWWLLSLQKYKNVVTGPWDPARPIIRRHWELS</sequence>
<proteinExistence type="inferred from homology"/>
<evidence type="ECO:0000313" key="10">
    <source>
        <dbReference type="EMBL" id="PKY07865.1"/>
    </source>
</evidence>
<dbReference type="Pfam" id="PF06432">
    <property type="entry name" value="GPI2"/>
    <property type="match status" value="1"/>
</dbReference>
<feature type="compositionally biased region" description="Low complexity" evidence="8">
    <location>
        <begin position="252"/>
        <end position="262"/>
    </location>
</feature>
<gene>
    <name evidence="10" type="ORF">P168DRAFT_286046</name>
</gene>
<keyword evidence="5 9" id="KW-0812">Transmembrane</keyword>
<dbReference type="PANTHER" id="PTHR12982:SF0">
    <property type="entry name" value="PHOSPHATIDYLINOSITOL N-ACETYLGLUCOSAMINYLTRANSFERASE SUBUNIT C"/>
    <property type="match status" value="1"/>
</dbReference>
<keyword evidence="4" id="KW-0337">GPI-anchor biosynthesis</keyword>
<dbReference type="GeneID" id="36543790"/>
<dbReference type="OrthoDB" id="196709at2759"/>
<evidence type="ECO:0000256" key="5">
    <source>
        <dbReference type="ARBA" id="ARBA00022692"/>
    </source>
</evidence>
<name>A0A2I1DDC7_ASPC2</name>
<feature type="transmembrane region" description="Helical" evidence="9">
    <location>
        <begin position="328"/>
        <end position="346"/>
    </location>
</feature>
<dbReference type="UniPathway" id="UPA00196"/>
<comment type="subcellular location">
    <subcellularLocation>
        <location evidence="1">Membrane</location>
        <topology evidence="1">Multi-pass membrane protein</topology>
    </subcellularLocation>
</comment>
<evidence type="ECO:0000256" key="8">
    <source>
        <dbReference type="SAM" id="MobiDB-lite"/>
    </source>
</evidence>
<evidence type="ECO:0000256" key="7">
    <source>
        <dbReference type="ARBA" id="ARBA00023136"/>
    </source>
</evidence>
<reference evidence="10" key="1">
    <citation type="submission" date="2016-12" db="EMBL/GenBank/DDBJ databases">
        <title>The genomes of Aspergillus section Nigri reveals drivers in fungal speciation.</title>
        <authorList>
            <consortium name="DOE Joint Genome Institute"/>
            <person name="Vesth T.C."/>
            <person name="Nybo J."/>
            <person name="Theobald S."/>
            <person name="Brandl J."/>
            <person name="Frisvad J.C."/>
            <person name="Nielsen K.F."/>
            <person name="Lyhne E.K."/>
            <person name="Kogle M.E."/>
            <person name="Kuo A."/>
            <person name="Riley R."/>
            <person name="Clum A."/>
            <person name="Nolan M."/>
            <person name="Lipzen A."/>
            <person name="Salamov A."/>
            <person name="Henrissat B."/>
            <person name="Wiebenga A."/>
            <person name="De vries R.P."/>
            <person name="Grigoriev I.V."/>
            <person name="Mortensen U.H."/>
            <person name="Andersen M.R."/>
            <person name="Baker S.E."/>
        </authorList>
    </citation>
    <scope>NUCLEOTIDE SEQUENCE</scope>
    <source>
        <strain evidence="10">IBT 28561</strain>
    </source>
</reference>
<evidence type="ECO:0000256" key="6">
    <source>
        <dbReference type="ARBA" id="ARBA00022989"/>
    </source>
</evidence>
<feature type="transmembrane region" description="Helical" evidence="9">
    <location>
        <begin position="298"/>
        <end position="316"/>
    </location>
</feature>
<feature type="compositionally biased region" description="Pro residues" evidence="8">
    <location>
        <begin position="1"/>
        <end position="19"/>
    </location>
</feature>
<feature type="region of interest" description="Disordered" evidence="8">
    <location>
        <begin position="1"/>
        <end position="47"/>
    </location>
</feature>
<dbReference type="GO" id="GO:0000506">
    <property type="term" value="C:glycosylphosphatidylinositol-N-acetylglucosaminyltransferase (GPI-GnT) complex"/>
    <property type="evidence" value="ECO:0007669"/>
    <property type="project" value="TreeGrafter"/>
</dbReference>
<dbReference type="EMBL" id="MSFM01000001">
    <property type="protein sequence ID" value="PKY07865.1"/>
    <property type="molecule type" value="Genomic_DNA"/>
</dbReference>
<comment type="similarity">
    <text evidence="3">Belongs to the PIGC family.</text>
</comment>
<evidence type="ECO:0000256" key="2">
    <source>
        <dbReference type="ARBA" id="ARBA00004687"/>
    </source>
</evidence>
<dbReference type="RefSeq" id="XP_024696459.1">
    <property type="nucleotide sequence ID" value="XM_024836266.1"/>
</dbReference>
<dbReference type="Proteomes" id="UP000234254">
    <property type="component" value="Unassembled WGS sequence"/>
</dbReference>
<feature type="transmembrane region" description="Helical" evidence="9">
    <location>
        <begin position="140"/>
        <end position="168"/>
    </location>
</feature>